<evidence type="ECO:0000313" key="3">
    <source>
        <dbReference type="EMBL" id="EJF47980.1"/>
    </source>
</evidence>
<evidence type="ECO:0000259" key="2">
    <source>
        <dbReference type="Pfam" id="PF00004"/>
    </source>
</evidence>
<dbReference type="InterPro" id="IPR003959">
    <property type="entry name" value="ATPase_AAA_core"/>
</dbReference>
<evidence type="ECO:0000313" key="4">
    <source>
        <dbReference type="Proteomes" id="UP000004578"/>
    </source>
</evidence>
<organism evidence="3 4">
    <name type="scientific">Schaalia georgiae F0490</name>
    <dbReference type="NCBI Taxonomy" id="1125717"/>
    <lineage>
        <taxon>Bacteria</taxon>
        <taxon>Bacillati</taxon>
        <taxon>Actinomycetota</taxon>
        <taxon>Actinomycetes</taxon>
        <taxon>Actinomycetales</taxon>
        <taxon>Actinomycetaceae</taxon>
        <taxon>Schaalia</taxon>
    </lineage>
</organism>
<keyword evidence="4" id="KW-1185">Reference proteome</keyword>
<feature type="domain" description="ATPase AAA-type core" evidence="2">
    <location>
        <begin position="34"/>
        <end position="57"/>
    </location>
</feature>
<protein>
    <submittedName>
        <fullName evidence="3">Holliday junction DNA helicase RuvB, N-terminal domain protein</fullName>
    </submittedName>
</protein>
<feature type="region of interest" description="Disordered" evidence="1">
    <location>
        <begin position="1"/>
        <end position="20"/>
    </location>
</feature>
<dbReference type="EMBL" id="AKFS01000057">
    <property type="protein sequence ID" value="EJF47980.1"/>
    <property type="molecule type" value="Genomic_DNA"/>
</dbReference>
<dbReference type="GO" id="GO:0008047">
    <property type="term" value="F:enzyme activator activity"/>
    <property type="evidence" value="ECO:0007669"/>
    <property type="project" value="TreeGrafter"/>
</dbReference>
<reference evidence="3 4" key="1">
    <citation type="submission" date="2012-05" db="EMBL/GenBank/DDBJ databases">
        <authorList>
            <person name="Harkins D.M."/>
            <person name="Madupu R."/>
            <person name="Durkin A.S."/>
            <person name="Torralba M."/>
            <person name="Methe B."/>
            <person name="Sutton G.G."/>
            <person name="Nelson K.E."/>
        </authorList>
    </citation>
    <scope>NUCLEOTIDE SEQUENCE [LARGE SCALE GENOMIC DNA]</scope>
    <source>
        <strain evidence="3 4">F0490</strain>
    </source>
</reference>
<gene>
    <name evidence="3" type="ORF">HMPREF1317_0512</name>
</gene>
<dbReference type="CDD" id="cd00009">
    <property type="entry name" value="AAA"/>
    <property type="match status" value="1"/>
</dbReference>
<comment type="caution">
    <text evidence="3">The sequence shown here is derived from an EMBL/GenBank/DDBJ whole genome shotgun (WGS) entry which is preliminary data.</text>
</comment>
<dbReference type="GO" id="GO:0000731">
    <property type="term" value="P:DNA synthesis involved in DNA repair"/>
    <property type="evidence" value="ECO:0007669"/>
    <property type="project" value="TreeGrafter"/>
</dbReference>
<dbReference type="InterPro" id="IPR051314">
    <property type="entry name" value="AAA_ATPase_RarA/MGS1/WRNIP1"/>
</dbReference>
<keyword evidence="3" id="KW-0378">Hydrolase</keyword>
<sequence>MRPTSLDEVVGQSHQIGPGKALRSMIEADRTPSMIFWGPPGVGKTTLARVNARRTQAVPVSRAEYGLHTPLSPWKRWSLEYSVFREGRPQCPP</sequence>
<evidence type="ECO:0000256" key="1">
    <source>
        <dbReference type="SAM" id="MobiDB-lite"/>
    </source>
</evidence>
<keyword evidence="3" id="KW-0347">Helicase</keyword>
<name>J1HPL5_9ACTO</name>
<dbReference type="Proteomes" id="UP000004578">
    <property type="component" value="Unassembled WGS sequence"/>
</dbReference>
<keyword evidence="3" id="KW-0067">ATP-binding</keyword>
<proteinExistence type="predicted"/>
<dbReference type="SUPFAM" id="SSF52540">
    <property type="entry name" value="P-loop containing nucleoside triphosphate hydrolases"/>
    <property type="match status" value="1"/>
</dbReference>
<dbReference type="GO" id="GO:0006261">
    <property type="term" value="P:DNA-templated DNA replication"/>
    <property type="evidence" value="ECO:0007669"/>
    <property type="project" value="TreeGrafter"/>
</dbReference>
<dbReference type="PANTHER" id="PTHR13779">
    <property type="entry name" value="WERNER HELICASE-INTERACTING PROTEIN 1 FAMILY MEMBER"/>
    <property type="match status" value="1"/>
</dbReference>
<dbReference type="Pfam" id="PF00004">
    <property type="entry name" value="AAA"/>
    <property type="match status" value="1"/>
</dbReference>
<dbReference type="InterPro" id="IPR027417">
    <property type="entry name" value="P-loop_NTPase"/>
</dbReference>
<accession>J1HPL5</accession>
<dbReference type="PANTHER" id="PTHR13779:SF7">
    <property type="entry name" value="ATPASE WRNIP1"/>
    <property type="match status" value="1"/>
</dbReference>
<dbReference type="PATRIC" id="fig|1125717.3.peg.361"/>
<dbReference type="RefSeq" id="WP_005868169.1">
    <property type="nucleotide sequence ID" value="NZ_AKFS01000057.1"/>
</dbReference>
<dbReference type="GO" id="GO:0005524">
    <property type="term" value="F:ATP binding"/>
    <property type="evidence" value="ECO:0007669"/>
    <property type="project" value="InterPro"/>
</dbReference>
<dbReference type="Gene3D" id="3.40.50.300">
    <property type="entry name" value="P-loop containing nucleotide triphosphate hydrolases"/>
    <property type="match status" value="1"/>
</dbReference>
<dbReference type="AlphaFoldDB" id="J1HPL5"/>
<dbReference type="GO" id="GO:0016887">
    <property type="term" value="F:ATP hydrolysis activity"/>
    <property type="evidence" value="ECO:0007669"/>
    <property type="project" value="InterPro"/>
</dbReference>
<keyword evidence="3" id="KW-0547">Nucleotide-binding</keyword>
<dbReference type="GO" id="GO:0017116">
    <property type="term" value="F:single-stranded DNA helicase activity"/>
    <property type="evidence" value="ECO:0007669"/>
    <property type="project" value="TreeGrafter"/>
</dbReference>